<keyword evidence="3" id="KW-1185">Reference proteome</keyword>
<dbReference type="EMBL" id="JASSZA010000006">
    <property type="protein sequence ID" value="KAK2108159.1"/>
    <property type="molecule type" value="Genomic_DNA"/>
</dbReference>
<evidence type="ECO:0000259" key="1">
    <source>
        <dbReference type="Pfam" id="PF17749"/>
    </source>
</evidence>
<proteinExistence type="predicted"/>
<feature type="domain" description="TRAF3-interacting protein 1 C-terminal" evidence="1">
    <location>
        <begin position="12"/>
        <end position="60"/>
    </location>
</feature>
<evidence type="ECO:0000313" key="3">
    <source>
        <dbReference type="Proteomes" id="UP001266305"/>
    </source>
</evidence>
<accession>A0ABQ9VGY6</accession>
<evidence type="ECO:0000313" key="2">
    <source>
        <dbReference type="EMBL" id="KAK2108159.1"/>
    </source>
</evidence>
<dbReference type="PANTHER" id="PTHR31363:SF0">
    <property type="entry name" value="TRAF3-INTERACTING PROTEIN 1"/>
    <property type="match status" value="1"/>
</dbReference>
<dbReference type="Proteomes" id="UP001266305">
    <property type="component" value="Unassembled WGS sequence"/>
</dbReference>
<reference evidence="2 3" key="1">
    <citation type="submission" date="2023-05" db="EMBL/GenBank/DDBJ databases">
        <title>B98-5 Cell Line De Novo Hybrid Assembly: An Optical Mapping Approach.</title>
        <authorList>
            <person name="Kananen K."/>
            <person name="Auerbach J.A."/>
            <person name="Kautto E."/>
            <person name="Blachly J.S."/>
        </authorList>
    </citation>
    <scope>NUCLEOTIDE SEQUENCE [LARGE SCALE GENOMIC DNA]</scope>
    <source>
        <strain evidence="2">B95-8</strain>
        <tissue evidence="2">Cell line</tissue>
    </source>
</reference>
<comment type="caution">
    <text evidence="2">The sequence shown here is derived from an EMBL/GenBank/DDBJ whole genome shotgun (WGS) entry which is preliminary data.</text>
</comment>
<dbReference type="PANTHER" id="PTHR31363">
    <property type="entry name" value="TRAF3-INTERACTING PROTEIN 1"/>
    <property type="match status" value="1"/>
</dbReference>
<dbReference type="InterPro" id="IPR018799">
    <property type="entry name" value="TRAF3IP1"/>
</dbReference>
<name>A0ABQ9VGY6_SAGOE</name>
<dbReference type="InterPro" id="IPR041476">
    <property type="entry name" value="TRAF3IP1_C"/>
</dbReference>
<dbReference type="Pfam" id="PF17749">
    <property type="entry name" value="MIP-T3_C"/>
    <property type="match status" value="1"/>
</dbReference>
<organism evidence="2 3">
    <name type="scientific">Saguinus oedipus</name>
    <name type="common">Cotton-top tamarin</name>
    <name type="synonym">Oedipomidas oedipus</name>
    <dbReference type="NCBI Taxonomy" id="9490"/>
    <lineage>
        <taxon>Eukaryota</taxon>
        <taxon>Metazoa</taxon>
        <taxon>Chordata</taxon>
        <taxon>Craniata</taxon>
        <taxon>Vertebrata</taxon>
        <taxon>Euteleostomi</taxon>
        <taxon>Mammalia</taxon>
        <taxon>Eutheria</taxon>
        <taxon>Euarchontoglires</taxon>
        <taxon>Primates</taxon>
        <taxon>Haplorrhini</taxon>
        <taxon>Platyrrhini</taxon>
        <taxon>Cebidae</taxon>
        <taxon>Callitrichinae</taxon>
        <taxon>Saguinus</taxon>
    </lineage>
</organism>
<gene>
    <name evidence="2" type="ORF">P7K49_013324</name>
</gene>
<protein>
    <recommendedName>
        <fullName evidence="1">TRAF3-interacting protein 1 C-terminal domain-containing protein</fullName>
    </recommendedName>
</protein>
<sequence length="290" mass="31234">MSDEPLVLFSLSITDCAVEPLKAELAELEQLIKDQQDKICAVKANVLRNEDKIQKMVYSVNSTSRSSSIYKGDFSAAVMDIIWKLSWATSSLSSAFYPGGPLTGQHSSSGETTVGSSEGLSSKDECCKAEVRNGDAGQIPRAVLVILREAARNDGDGCFLTLKTYSCVPGHRKPLAGMDESGSPIPSQLQGFPQCPKADRLLTCPIGEKISAGVLCSPTMTTVGSFSPVGQKTRFRGRLTAKVRPKRCLAFHPGLCVLFMGLDALFLKHKQGLLSMVSGRSVWGSNLNRQ</sequence>